<dbReference type="Pfam" id="PF01593">
    <property type="entry name" value="Amino_oxidase"/>
    <property type="match status" value="1"/>
</dbReference>
<dbReference type="InterPro" id="IPR036188">
    <property type="entry name" value="FAD/NAD-bd_sf"/>
</dbReference>
<evidence type="ECO:0000259" key="1">
    <source>
        <dbReference type="Pfam" id="PF01593"/>
    </source>
</evidence>
<dbReference type="PANTHER" id="PTHR10742:SF410">
    <property type="entry name" value="LYSINE-SPECIFIC HISTONE DEMETHYLASE 2"/>
    <property type="match status" value="1"/>
</dbReference>
<dbReference type="OrthoDB" id="7777654at2759"/>
<dbReference type="SUPFAM" id="SSF51905">
    <property type="entry name" value="FAD/NAD(P)-binding domain"/>
    <property type="match status" value="1"/>
</dbReference>
<dbReference type="InterPro" id="IPR050281">
    <property type="entry name" value="Flavin_monoamine_oxidase"/>
</dbReference>
<dbReference type="Proteomes" id="UP000230605">
    <property type="component" value="Chromosome 2"/>
</dbReference>
<dbReference type="PANTHER" id="PTHR10742">
    <property type="entry name" value="FLAVIN MONOAMINE OXIDASE"/>
    <property type="match status" value="1"/>
</dbReference>
<reference evidence="2 3" key="1">
    <citation type="submission" date="2015-10" db="EMBL/GenBank/DDBJ databases">
        <title>The cercosporin biosynthetic gene cluster was horizontally transferred to several fungal lineages and shown to be expanded in Cercospora beticola based on microsynteny with recipient genomes.</title>
        <authorList>
            <person name="De Jonge R."/>
            <person name="Ebert M.K."/>
            <person name="Suttle J.C."/>
            <person name="Jurick Ii W.M."/>
            <person name="Secor G.A."/>
            <person name="Thomma B.P."/>
            <person name="Van De Peer Y."/>
            <person name="Bolton M.D."/>
        </authorList>
    </citation>
    <scope>NUCLEOTIDE SEQUENCE [LARGE SCALE GENOMIC DNA]</scope>
    <source>
        <strain evidence="2 3">09-40</strain>
    </source>
</reference>
<dbReference type="Gene3D" id="3.90.660.10">
    <property type="match status" value="1"/>
</dbReference>
<proteinExistence type="predicted"/>
<evidence type="ECO:0000313" key="2">
    <source>
        <dbReference type="EMBL" id="PIA98093.1"/>
    </source>
</evidence>
<feature type="domain" description="Amine oxidase" evidence="1">
    <location>
        <begin position="22"/>
        <end position="541"/>
    </location>
</feature>
<dbReference type="Gene3D" id="3.50.50.60">
    <property type="entry name" value="FAD/NAD(P)-binding domain"/>
    <property type="match status" value="1"/>
</dbReference>
<dbReference type="AlphaFoldDB" id="A0A2G5I0N9"/>
<dbReference type="InterPro" id="IPR002937">
    <property type="entry name" value="Amino_oxidase"/>
</dbReference>
<evidence type="ECO:0000313" key="3">
    <source>
        <dbReference type="Proteomes" id="UP000230605"/>
    </source>
</evidence>
<dbReference type="GO" id="GO:0016491">
    <property type="term" value="F:oxidoreductase activity"/>
    <property type="evidence" value="ECO:0007669"/>
    <property type="project" value="InterPro"/>
</dbReference>
<dbReference type="EMBL" id="LKMD01000102">
    <property type="protein sequence ID" value="PIA98093.1"/>
    <property type="molecule type" value="Genomic_DNA"/>
</dbReference>
<name>A0A2G5I0N9_CERBT</name>
<dbReference type="SUPFAM" id="SSF54373">
    <property type="entry name" value="FAD-linked reductases, C-terminal domain"/>
    <property type="match status" value="1"/>
</dbReference>
<comment type="caution">
    <text evidence="2">The sequence shown here is derived from an EMBL/GenBank/DDBJ whole genome shotgun (WGS) entry which is preliminary data.</text>
</comment>
<organism evidence="2 3">
    <name type="scientific">Cercospora beticola</name>
    <name type="common">Sugarbeet leaf spot fungus</name>
    <dbReference type="NCBI Taxonomy" id="122368"/>
    <lineage>
        <taxon>Eukaryota</taxon>
        <taxon>Fungi</taxon>
        <taxon>Dikarya</taxon>
        <taxon>Ascomycota</taxon>
        <taxon>Pezizomycotina</taxon>
        <taxon>Dothideomycetes</taxon>
        <taxon>Dothideomycetidae</taxon>
        <taxon>Mycosphaerellales</taxon>
        <taxon>Mycosphaerellaceae</taxon>
        <taxon>Cercospora</taxon>
    </lineage>
</organism>
<protein>
    <submittedName>
        <fullName evidence="2">Putative polyamine oxidase 5</fullName>
    </submittedName>
</protein>
<gene>
    <name evidence="2" type="ORF">CB0940_06335</name>
</gene>
<sequence length="556" mass="60472">MAANAAHSKSRHHDVLVIGAGMSGLACASRLHEHRHFQEQGRLLVLEARDRIGGRIESVHVNGHRLDTGANWIHGVGTKSKPNPLMSILPHKRYKSLSGTVAFSVPTNAKSQNMERDSDPINSNQVQASDLVIPASTAGTIMGAFWDMFESLHETAVSIAPDSAKKTTALKSIKQNTDFLRTLSDIPEQYRPTLGSMPQFVEVVEAAPLAAQSAEQEKGEAGLGLLEFAIDDFEGEHVFLQDGYTQIVEEVGKDLVAAGIVELGVEVERIDWTSRPVRVETNQGTYTADQVVCTLPLGVLQHDVENVGKVTSSSLFSPALPADKQESVQKLGFGTLDKILLVYQDPWWVKKPWITLWKKGMINNAPGSDSSGDGGIQELDKTSPDVFMGFTAELPGIQLNTDGTTAAGPRLLSIMNLQDLTDKPALSCFVACSNAVQIEAMSDDQASGIVHRTFTQWLGREPPRPSAVHVTQWASDKYSRGSYSHMIKDLSEFRHRVAFQEPLSSPNGGIVRFAGEHTDVDHFATVHGALISGWREADAILNSLKVASNENRTTTG</sequence>
<accession>A0A2G5I0N9</accession>